<reference evidence="2" key="1">
    <citation type="submission" date="2022-04" db="EMBL/GenBank/DDBJ databases">
        <title>Halocatena sp. nov., isolated from a salt lake.</title>
        <authorList>
            <person name="Cui H.-L."/>
        </authorList>
    </citation>
    <scope>NUCLEOTIDE SEQUENCE</scope>
    <source>
        <strain evidence="2">AD-1</strain>
        <plasmid evidence="2">unnamed2</plasmid>
    </source>
</reference>
<dbReference type="GeneID" id="71929518"/>
<feature type="compositionally biased region" description="Acidic residues" evidence="1">
    <location>
        <begin position="42"/>
        <end position="56"/>
    </location>
</feature>
<keyword evidence="2" id="KW-0614">Plasmid</keyword>
<dbReference type="PROSITE" id="PS51257">
    <property type="entry name" value="PROKAR_LIPOPROTEIN"/>
    <property type="match status" value="1"/>
</dbReference>
<dbReference type="RefSeq" id="WP_247995484.1">
    <property type="nucleotide sequence ID" value="NZ_CP096021.1"/>
</dbReference>
<name>A0A8U0A6M8_9EURY</name>
<gene>
    <name evidence="2" type="ORF">MW046_15685</name>
</gene>
<dbReference type="AlphaFoldDB" id="A0A8U0A6M8"/>
<geneLocation type="plasmid" evidence="2 3">
    <name>unnamed2</name>
</geneLocation>
<evidence type="ECO:0000313" key="3">
    <source>
        <dbReference type="Proteomes" id="UP000831768"/>
    </source>
</evidence>
<dbReference type="InterPro" id="IPR015943">
    <property type="entry name" value="WD40/YVTN_repeat-like_dom_sf"/>
</dbReference>
<dbReference type="EMBL" id="CP096021">
    <property type="protein sequence ID" value="UPM44830.1"/>
    <property type="molecule type" value="Genomic_DNA"/>
</dbReference>
<dbReference type="KEGG" id="haad:MW046_15685"/>
<dbReference type="GO" id="GO:0016787">
    <property type="term" value="F:hydrolase activity"/>
    <property type="evidence" value="ECO:0007669"/>
    <property type="project" value="UniProtKB-KW"/>
</dbReference>
<dbReference type="SUPFAM" id="SSF110296">
    <property type="entry name" value="Oligoxyloglucan reducing end-specific cellobiohydrolase"/>
    <property type="match status" value="1"/>
</dbReference>
<accession>A0A8U0A6M8</accession>
<evidence type="ECO:0000256" key="1">
    <source>
        <dbReference type="SAM" id="MobiDB-lite"/>
    </source>
</evidence>
<dbReference type="Gene3D" id="2.130.10.10">
    <property type="entry name" value="YVTN repeat-like/Quinoprotein amine dehydrogenase"/>
    <property type="match status" value="1"/>
</dbReference>
<sequence>MDRRRFLERTATTVGTGVALAGCSMDDESGNTRSTDPKENGSETEPEPEPEPEPEGGDGRPYTHYDLNVRTEREAGQPVWIDQNGRMYGRDGPDVVVSDDWWETTETLYSFEGDPKLGDERVETVIVPDSGRILVGIGGHFDETTGRLELLNEDLSGSETLYEFDWGRTSNSMGHAVHENIVVISCYEGSDFDNGNHANEVLLSTDGGESFELVLEPETVDMDAANNHIHDVEYDPYAERVWVAVGDHGNSQIYWSNDHGSSWKELTERGGVTMITQVAAFKDCVVFGTDGAPEGIIRWEREGPDDEPNGAGDLVRPHVQIETDPNDDTMEMYARRRWHIREDLESGRELCLMPFGYSPMHDTAEDSVVLASVDGDEWYELYRTETREILLTNVMGPLSMDGDRRTLISDSNQGDGYQVDATVPKFWD</sequence>
<feature type="region of interest" description="Disordered" evidence="1">
    <location>
        <begin position="18"/>
        <end position="64"/>
    </location>
</feature>
<proteinExistence type="predicted"/>
<evidence type="ECO:0000313" key="2">
    <source>
        <dbReference type="EMBL" id="UPM44830.1"/>
    </source>
</evidence>
<organism evidence="2 3">
    <name type="scientific">Halocatena salina</name>
    <dbReference type="NCBI Taxonomy" id="2934340"/>
    <lineage>
        <taxon>Archaea</taxon>
        <taxon>Methanobacteriati</taxon>
        <taxon>Methanobacteriota</taxon>
        <taxon>Stenosarchaea group</taxon>
        <taxon>Halobacteria</taxon>
        <taxon>Halobacteriales</taxon>
        <taxon>Natronomonadaceae</taxon>
        <taxon>Halocatena</taxon>
    </lineage>
</organism>
<keyword evidence="3" id="KW-1185">Reference proteome</keyword>
<keyword evidence="2" id="KW-0378">Hydrolase</keyword>
<protein>
    <submittedName>
        <fullName evidence="2">Glycosyl hydrolase</fullName>
    </submittedName>
</protein>
<dbReference type="Proteomes" id="UP000831768">
    <property type="component" value="Plasmid unnamed2"/>
</dbReference>